<dbReference type="PANTHER" id="PTHR37488:SF2">
    <property type="entry name" value="DUF1275 DOMAIN-CONTAINING PROTEIN"/>
    <property type="match status" value="1"/>
</dbReference>
<reference evidence="3" key="1">
    <citation type="journal article" date="2019" name="Int. J. Syst. Evol. Microbiol.">
        <title>The Global Catalogue of Microorganisms (GCM) 10K type strain sequencing project: providing services to taxonomists for standard genome sequencing and annotation.</title>
        <authorList>
            <consortium name="The Broad Institute Genomics Platform"/>
            <consortium name="The Broad Institute Genome Sequencing Center for Infectious Disease"/>
            <person name="Wu L."/>
            <person name="Ma J."/>
        </authorList>
    </citation>
    <scope>NUCLEOTIDE SEQUENCE [LARGE SCALE GENOMIC DNA]</scope>
    <source>
        <strain evidence="3">JCM 10696</strain>
    </source>
</reference>
<evidence type="ECO:0000256" key="1">
    <source>
        <dbReference type="SAM" id="Phobius"/>
    </source>
</evidence>
<feature type="transmembrane region" description="Helical" evidence="1">
    <location>
        <begin position="12"/>
        <end position="32"/>
    </location>
</feature>
<accession>A0ABP4BMK8</accession>
<feature type="transmembrane region" description="Helical" evidence="1">
    <location>
        <begin position="120"/>
        <end position="140"/>
    </location>
</feature>
<comment type="caution">
    <text evidence="2">The sequence shown here is derived from an EMBL/GenBank/DDBJ whole genome shotgun (WGS) entry which is preliminary data.</text>
</comment>
<evidence type="ECO:0000313" key="2">
    <source>
        <dbReference type="EMBL" id="GAA0951969.1"/>
    </source>
</evidence>
<organism evidence="2 3">
    <name type="scientific">Actinocorallia libanotica</name>
    <dbReference type="NCBI Taxonomy" id="46162"/>
    <lineage>
        <taxon>Bacteria</taxon>
        <taxon>Bacillati</taxon>
        <taxon>Actinomycetota</taxon>
        <taxon>Actinomycetes</taxon>
        <taxon>Streptosporangiales</taxon>
        <taxon>Thermomonosporaceae</taxon>
        <taxon>Actinocorallia</taxon>
    </lineage>
</organism>
<sequence>MTGDGDRSDGPLPPLLTVLAFTTGMIDATSFLDLGHVFVAAMTGNTIIFGLGLAGYGTALSSLLSILSFAVGAGCGGQVVLPRGVHRHRGLLLAAGIATQALLVCGGALLAARYGFAEPWTRRLVIVLLAFSMGWSYAVVRRVKVADLNTTVVTTTLTTLFAESVAPYRQKRRLVSICALLTGALVSGLLRRALFPVAPLWAAVLLLAGCAVVSYAAARRPGAERWR</sequence>
<feature type="transmembrane region" description="Helical" evidence="1">
    <location>
        <begin position="37"/>
        <end position="56"/>
    </location>
</feature>
<proteinExistence type="predicted"/>
<dbReference type="EMBL" id="BAAAHH010000011">
    <property type="protein sequence ID" value="GAA0951969.1"/>
    <property type="molecule type" value="Genomic_DNA"/>
</dbReference>
<gene>
    <name evidence="2" type="ORF">GCM10009550_32220</name>
</gene>
<evidence type="ECO:0000313" key="3">
    <source>
        <dbReference type="Proteomes" id="UP001500665"/>
    </source>
</evidence>
<keyword evidence="1" id="KW-1133">Transmembrane helix</keyword>
<feature type="transmembrane region" description="Helical" evidence="1">
    <location>
        <begin position="174"/>
        <end position="194"/>
    </location>
</feature>
<feature type="transmembrane region" description="Helical" evidence="1">
    <location>
        <begin position="93"/>
        <end position="114"/>
    </location>
</feature>
<dbReference type="Proteomes" id="UP001500665">
    <property type="component" value="Unassembled WGS sequence"/>
</dbReference>
<keyword evidence="3" id="KW-1185">Reference proteome</keyword>
<name>A0ABP4BMK8_9ACTN</name>
<keyword evidence="1" id="KW-0812">Transmembrane</keyword>
<feature type="transmembrane region" description="Helical" evidence="1">
    <location>
        <begin position="200"/>
        <end position="218"/>
    </location>
</feature>
<dbReference type="InterPro" id="IPR010699">
    <property type="entry name" value="DUF1275"/>
</dbReference>
<dbReference type="RefSeq" id="WP_344241519.1">
    <property type="nucleotide sequence ID" value="NZ_BAAAHH010000011.1"/>
</dbReference>
<dbReference type="Pfam" id="PF06912">
    <property type="entry name" value="DUF1275"/>
    <property type="match status" value="1"/>
</dbReference>
<feature type="transmembrane region" description="Helical" evidence="1">
    <location>
        <begin position="62"/>
        <end position="81"/>
    </location>
</feature>
<protein>
    <submittedName>
        <fullName evidence="2">YoaK family protein</fullName>
    </submittedName>
</protein>
<keyword evidence="1" id="KW-0472">Membrane</keyword>
<dbReference type="PANTHER" id="PTHR37488">
    <property type="entry name" value="DUF1275 DOMAIN-CONTAINING PROTEIN"/>
    <property type="match status" value="1"/>
</dbReference>